<evidence type="ECO:0000313" key="8">
    <source>
        <dbReference type="EMBL" id="PWZ13162.1"/>
    </source>
</evidence>
<dbReference type="GO" id="GO:0016020">
    <property type="term" value="C:membrane"/>
    <property type="evidence" value="ECO:0007669"/>
    <property type="project" value="UniProtKB-SubCell"/>
</dbReference>
<dbReference type="SMART" id="SM01190">
    <property type="entry name" value="EMP24_GP25L"/>
    <property type="match status" value="1"/>
</dbReference>
<dbReference type="PROSITE" id="PS50866">
    <property type="entry name" value="GOLD"/>
    <property type="match status" value="1"/>
</dbReference>
<evidence type="ECO:0000256" key="7">
    <source>
        <dbReference type="RuleBase" id="RU003827"/>
    </source>
</evidence>
<dbReference type="Proteomes" id="UP000251960">
    <property type="component" value="Chromosome 7"/>
</dbReference>
<comment type="similarity">
    <text evidence="2 7">Belongs to the EMP24/GP25L family.</text>
</comment>
<dbReference type="InterPro" id="IPR009038">
    <property type="entry name" value="GOLD_dom"/>
</dbReference>
<dbReference type="EMBL" id="NCVQ01000008">
    <property type="protein sequence ID" value="PWZ13162.1"/>
    <property type="molecule type" value="Genomic_DNA"/>
</dbReference>
<evidence type="ECO:0000256" key="6">
    <source>
        <dbReference type="ARBA" id="ARBA00023136"/>
    </source>
</evidence>
<sequence>MNNHYHLSRFRTTARVIVAFPSLDTPNANSRAVTSRSQAMAARRLGSPASRWLRPSALLLLVASALLSAPSPARALRFDLESGHTKCISDEIKVNAMAVGKYHIVSPDPNFPDAQLPESHRISLRVTSPYGNSMHYAENVQSGHFAFTAAEAGDYLACFWAPDHKPPVTIGFEFDWRSGVSAKDYPSVAKKGKVDMMELELKKLEETIKNIHEEMFYLREREEEMQDLNRRTNSRMAWLGFLSLGVCLSVAGLQLWHLKTFFERKKLL</sequence>
<dbReference type="AlphaFoldDB" id="A0A3L6DX69"/>
<accession>A0A3L6DX69</accession>
<keyword evidence="4" id="KW-0732">Signal</keyword>
<evidence type="ECO:0000256" key="5">
    <source>
        <dbReference type="ARBA" id="ARBA00022989"/>
    </source>
</evidence>
<dbReference type="InterPro" id="IPR015720">
    <property type="entry name" value="Emp24-like"/>
</dbReference>
<proteinExistence type="inferred from homology"/>
<dbReference type="ExpressionAtlas" id="A0A3L6DX69">
    <property type="expression patterns" value="baseline and differential"/>
</dbReference>
<comment type="caution">
    <text evidence="8">The sequence shown here is derived from an EMBL/GenBank/DDBJ whole genome shotgun (WGS) entry which is preliminary data.</text>
</comment>
<name>A0A3L6DX69_MAIZE</name>
<dbReference type="PANTHER" id="PTHR22811">
    <property type="entry name" value="TRANSMEMBRANE EMP24 DOMAIN-CONTAINING PROTEIN"/>
    <property type="match status" value="1"/>
</dbReference>
<keyword evidence="5" id="KW-1133">Transmembrane helix</keyword>
<keyword evidence="3 7" id="KW-0812">Transmembrane</keyword>
<protein>
    <submittedName>
        <fullName evidence="8">Uncharacterized protein</fullName>
    </submittedName>
</protein>
<keyword evidence="6" id="KW-0472">Membrane</keyword>
<gene>
    <name evidence="8" type="ORF">Zm00014a_018172</name>
</gene>
<comment type="subcellular location">
    <subcellularLocation>
        <location evidence="1 7">Membrane</location>
        <topology evidence="1 7">Single-pass type I membrane protein</topology>
    </subcellularLocation>
</comment>
<evidence type="ECO:0000256" key="1">
    <source>
        <dbReference type="ARBA" id="ARBA00004479"/>
    </source>
</evidence>
<evidence type="ECO:0000256" key="2">
    <source>
        <dbReference type="ARBA" id="ARBA00007104"/>
    </source>
</evidence>
<organism evidence="8">
    <name type="scientific">Zea mays</name>
    <name type="common">Maize</name>
    <dbReference type="NCBI Taxonomy" id="4577"/>
    <lineage>
        <taxon>Eukaryota</taxon>
        <taxon>Viridiplantae</taxon>
        <taxon>Streptophyta</taxon>
        <taxon>Embryophyta</taxon>
        <taxon>Tracheophyta</taxon>
        <taxon>Spermatophyta</taxon>
        <taxon>Magnoliopsida</taxon>
        <taxon>Liliopsida</taxon>
        <taxon>Poales</taxon>
        <taxon>Poaceae</taxon>
        <taxon>PACMAD clade</taxon>
        <taxon>Panicoideae</taxon>
        <taxon>Andropogonodae</taxon>
        <taxon>Andropogoneae</taxon>
        <taxon>Tripsacinae</taxon>
        <taxon>Zea</taxon>
    </lineage>
</organism>
<evidence type="ECO:0000256" key="4">
    <source>
        <dbReference type="ARBA" id="ARBA00022729"/>
    </source>
</evidence>
<dbReference type="Pfam" id="PF01105">
    <property type="entry name" value="EMP24_GP25L"/>
    <property type="match status" value="1"/>
</dbReference>
<evidence type="ECO:0000256" key="3">
    <source>
        <dbReference type="ARBA" id="ARBA00022692"/>
    </source>
</evidence>
<reference evidence="8" key="1">
    <citation type="journal article" date="2018" name="Nat. Genet.">
        <title>Extensive intraspecific gene order and gene structural variations between Mo17 and other maize genomes.</title>
        <authorList>
            <person name="Sun S."/>
            <person name="Zhou Y."/>
            <person name="Chen J."/>
            <person name="Shi J."/>
            <person name="Zhao H."/>
            <person name="Zhao H."/>
            <person name="Song W."/>
            <person name="Zhang M."/>
            <person name="Cui Y."/>
            <person name="Dong X."/>
            <person name="Liu H."/>
            <person name="Ma X."/>
            <person name="Jiao Y."/>
            <person name="Wang B."/>
            <person name="Wei X."/>
            <person name="Stein J.C."/>
            <person name="Glaubitz J.C."/>
            <person name="Lu F."/>
            <person name="Yu G."/>
            <person name="Liang C."/>
            <person name="Fengler K."/>
            <person name="Li B."/>
            <person name="Rafalski A."/>
            <person name="Schnable P.S."/>
            <person name="Ware D.H."/>
            <person name="Buckler E.S."/>
            <person name="Lai J."/>
        </authorList>
    </citation>
    <scope>NUCLEOTIDE SEQUENCE [LARGE SCALE GENOMIC DNA]</scope>
    <source>
        <tissue evidence="8">Seedling</tissue>
    </source>
</reference>